<protein>
    <submittedName>
        <fullName evidence="2">Uncharacterized protein</fullName>
    </submittedName>
</protein>
<name>A0A4Z2EMM3_9TELE</name>
<feature type="compositionally biased region" description="Polar residues" evidence="1">
    <location>
        <begin position="102"/>
        <end position="127"/>
    </location>
</feature>
<accession>A0A4Z2EMM3</accession>
<evidence type="ECO:0000313" key="3">
    <source>
        <dbReference type="Proteomes" id="UP000314294"/>
    </source>
</evidence>
<gene>
    <name evidence="2" type="ORF">EYF80_060031</name>
</gene>
<reference evidence="2 3" key="1">
    <citation type="submission" date="2019-03" db="EMBL/GenBank/DDBJ databases">
        <title>First draft genome of Liparis tanakae, snailfish: a comprehensive survey of snailfish specific genes.</title>
        <authorList>
            <person name="Kim W."/>
            <person name="Song I."/>
            <person name="Jeong J.-H."/>
            <person name="Kim D."/>
            <person name="Kim S."/>
            <person name="Ryu S."/>
            <person name="Song J.Y."/>
            <person name="Lee S.K."/>
        </authorList>
    </citation>
    <scope>NUCLEOTIDE SEQUENCE [LARGE SCALE GENOMIC DNA]</scope>
    <source>
        <tissue evidence="2">Muscle</tissue>
    </source>
</reference>
<evidence type="ECO:0000313" key="2">
    <source>
        <dbReference type="EMBL" id="TNN29820.1"/>
    </source>
</evidence>
<comment type="caution">
    <text evidence="2">The sequence shown here is derived from an EMBL/GenBank/DDBJ whole genome shotgun (WGS) entry which is preliminary data.</text>
</comment>
<evidence type="ECO:0000256" key="1">
    <source>
        <dbReference type="SAM" id="MobiDB-lite"/>
    </source>
</evidence>
<feature type="region of interest" description="Disordered" evidence="1">
    <location>
        <begin position="1"/>
        <end position="25"/>
    </location>
</feature>
<keyword evidence="3" id="KW-1185">Reference proteome</keyword>
<proteinExistence type="predicted"/>
<feature type="region of interest" description="Disordered" evidence="1">
    <location>
        <begin position="92"/>
        <end position="139"/>
    </location>
</feature>
<dbReference type="AlphaFoldDB" id="A0A4Z2EMM3"/>
<dbReference type="EMBL" id="SRLO01005171">
    <property type="protein sequence ID" value="TNN29820.1"/>
    <property type="molecule type" value="Genomic_DNA"/>
</dbReference>
<organism evidence="2 3">
    <name type="scientific">Liparis tanakae</name>
    <name type="common">Tanaka's snailfish</name>
    <dbReference type="NCBI Taxonomy" id="230148"/>
    <lineage>
        <taxon>Eukaryota</taxon>
        <taxon>Metazoa</taxon>
        <taxon>Chordata</taxon>
        <taxon>Craniata</taxon>
        <taxon>Vertebrata</taxon>
        <taxon>Euteleostomi</taxon>
        <taxon>Actinopterygii</taxon>
        <taxon>Neopterygii</taxon>
        <taxon>Teleostei</taxon>
        <taxon>Neoteleostei</taxon>
        <taxon>Acanthomorphata</taxon>
        <taxon>Eupercaria</taxon>
        <taxon>Perciformes</taxon>
        <taxon>Cottioidei</taxon>
        <taxon>Cottales</taxon>
        <taxon>Liparidae</taxon>
        <taxon>Liparis</taxon>
    </lineage>
</organism>
<dbReference type="Proteomes" id="UP000314294">
    <property type="component" value="Unassembled WGS sequence"/>
</dbReference>
<sequence length="139" mass="14982">MQIRLNGTWGRRTEGPPVQEDPGPLVSGRWSSRSTSALDPNLNAPRAVLVHWAQVDLVHRFLVSGLPSQTQGFQQDARHVPQQHVLVRVSGGAAQVHGPPDQRQSLGMETPQVQDGGQVAHQHQSLGTGPGSAGPPWYV</sequence>